<dbReference type="Proteomes" id="UP000202888">
    <property type="component" value="Segment"/>
</dbReference>
<dbReference type="KEGG" id="vg:26628412"/>
<evidence type="ECO:0000313" key="2">
    <source>
        <dbReference type="Proteomes" id="UP000202888"/>
    </source>
</evidence>
<proteinExistence type="predicted"/>
<dbReference type="EMBL" id="KP671755">
    <property type="protein sequence ID" value="AJT60927.1"/>
    <property type="molecule type" value="Genomic_DNA"/>
</dbReference>
<keyword evidence="2" id="KW-1185">Reference proteome</keyword>
<evidence type="ECO:0000313" key="1">
    <source>
        <dbReference type="EMBL" id="AJT60927.1"/>
    </source>
</evidence>
<reference evidence="1 2" key="1">
    <citation type="journal article" date="2016" name="Genom Data">
        <title>Complete genome sequence of a giant Vibrio phage ValKK3 infecting Vibrio alginolyticus.</title>
        <authorList>
            <person name="Lal T.M."/>
            <person name="Sano M."/>
            <person name="Hatai K."/>
            <person name="Ransangan J."/>
        </authorList>
    </citation>
    <scope>NUCLEOTIDE SEQUENCE [LARGE SCALE GENOMIC DNA]</scope>
</reference>
<dbReference type="RefSeq" id="YP_009201189.1">
    <property type="nucleotide sequence ID" value="NC_028829.1"/>
</dbReference>
<organism evidence="1 2">
    <name type="scientific">Vibrio phage ValKK3</name>
    <dbReference type="NCBI Taxonomy" id="1610855"/>
    <lineage>
        <taxon>Viruses</taxon>
        <taxon>Duplodnaviria</taxon>
        <taxon>Heunggongvirae</taxon>
        <taxon>Uroviricota</taxon>
        <taxon>Caudoviricetes</taxon>
        <taxon>Pantevenvirales</taxon>
        <taxon>Straboviridae</taxon>
        <taxon>Schizotequatrovirus</taxon>
        <taxon>Schizotequatrovirus valkk3</taxon>
    </lineage>
</organism>
<protein>
    <submittedName>
        <fullName evidence="1">Uncharacterized protein</fullName>
    </submittedName>
</protein>
<accession>A0A0D4DB72</accession>
<dbReference type="GeneID" id="26628412"/>
<sequence>MLFKNYRANRHVRARAIELLNCGELHRVYTCLELHRGVSDEMVSLIKLKLKHLQRMYVRQSDLPNDLEDCYSFICAYHPPCEHRKLREYERKSWLKYIIENINKVKI</sequence>
<name>A0A0D4DB72_9CAUD</name>